<dbReference type="PANTHER" id="PTHR39069:SF8">
    <property type="entry name" value="FI17111P1"/>
    <property type="match status" value="1"/>
</dbReference>
<name>E5S3C0_TRISP</name>
<dbReference type="InterPro" id="IPR000742">
    <property type="entry name" value="EGF"/>
</dbReference>
<dbReference type="PANTHER" id="PTHR39069">
    <property type="entry name" value="ECDYSONE-INDUCIBLE GENE E1, ISOFORM A"/>
    <property type="match status" value="1"/>
</dbReference>
<dbReference type="AlphaFoldDB" id="E5S3C0"/>
<evidence type="ECO:0000256" key="1">
    <source>
        <dbReference type="SAM" id="Phobius"/>
    </source>
</evidence>
<dbReference type="KEGG" id="tsp:Tsp_03327"/>
<feature type="domain" description="EGF-like" evidence="2">
    <location>
        <begin position="390"/>
        <end position="423"/>
    </location>
</feature>
<feature type="domain" description="EGF-like" evidence="2">
    <location>
        <begin position="237"/>
        <end position="271"/>
    </location>
</feature>
<evidence type="ECO:0000259" key="2">
    <source>
        <dbReference type="SMART" id="SM00181"/>
    </source>
</evidence>
<dbReference type="HOGENOM" id="CLU_542230_0_0_1"/>
<keyword evidence="1" id="KW-1133">Transmembrane helix</keyword>
<reference evidence="3 4" key="1">
    <citation type="submission" date="2015-01" db="EMBL/GenBank/DDBJ databases">
        <title>Evolution of Trichinella species and genotypes.</title>
        <authorList>
            <person name="Korhonen P.K."/>
            <person name="Edoardo P."/>
            <person name="Giuseppe L.R."/>
            <person name="Gasser R.B."/>
        </authorList>
    </citation>
    <scope>NUCLEOTIDE SEQUENCE [LARGE SCALE GENOMIC DNA]</scope>
    <source>
        <strain evidence="3">ISS3</strain>
    </source>
</reference>
<keyword evidence="4" id="KW-1185">Reference proteome</keyword>
<dbReference type="Pfam" id="PF01683">
    <property type="entry name" value="EB"/>
    <property type="match status" value="1"/>
</dbReference>
<comment type="caution">
    <text evidence="3">The sequence shown here is derived from an EMBL/GenBank/DDBJ whole genome shotgun (WGS) entry which is preliminary data.</text>
</comment>
<dbReference type="InParanoid" id="E5S3C0"/>
<dbReference type="EMBL" id="JYDH01000236">
    <property type="protein sequence ID" value="KRY27773.1"/>
    <property type="molecule type" value="Genomic_DNA"/>
</dbReference>
<dbReference type="OMA" id="NSMCANT"/>
<feature type="domain" description="EGF-like" evidence="2">
    <location>
        <begin position="130"/>
        <end position="168"/>
    </location>
</feature>
<gene>
    <name evidence="3" type="ORF">T01_7564</name>
</gene>
<dbReference type="SMART" id="SM00181">
    <property type="entry name" value="EGF"/>
    <property type="match status" value="6"/>
</dbReference>
<feature type="domain" description="EGF-like" evidence="2">
    <location>
        <begin position="429"/>
        <end position="463"/>
    </location>
</feature>
<feature type="domain" description="EGF-like" evidence="2">
    <location>
        <begin position="351"/>
        <end position="382"/>
    </location>
</feature>
<evidence type="ECO:0000313" key="3">
    <source>
        <dbReference type="EMBL" id="KRY27773.1"/>
    </source>
</evidence>
<dbReference type="RefSeq" id="XP_003379671.1">
    <property type="nucleotide sequence ID" value="XM_003379623.1"/>
</dbReference>
<proteinExistence type="predicted"/>
<evidence type="ECO:0000313" key="4">
    <source>
        <dbReference type="Proteomes" id="UP000054776"/>
    </source>
</evidence>
<protein>
    <recommendedName>
        <fullName evidence="2">EGF-like domain-containing protein</fullName>
    </recommendedName>
</protein>
<feature type="transmembrane region" description="Helical" evidence="1">
    <location>
        <begin position="30"/>
        <end position="50"/>
    </location>
</feature>
<keyword evidence="1" id="KW-0472">Membrane</keyword>
<dbReference type="OrthoDB" id="504708at2759"/>
<accession>E5S3C0</accession>
<dbReference type="InterPro" id="IPR006149">
    <property type="entry name" value="EB_dom"/>
</dbReference>
<feature type="domain" description="EGF-like" evidence="2">
    <location>
        <begin position="277"/>
        <end position="313"/>
    </location>
</feature>
<keyword evidence="1" id="KW-0812">Transmembrane</keyword>
<sequence>MRRQSKTLFLSSLLAGHSTGRDDQKQNHPWSLIINILPAALLVYTSAAAYPTTSFTMRSSGVVLVLLFIHFNISDSQIEAHSLNLACNPVSNEICSIIDHSYCDAYAGKCRCLPNFFQMDNQCYPELNSPCTTPGKPCQGLAGSICELKSSRCACAQGYRQVGLKRCLKFSSSSSRLLINHTGHLLVENYHRRQTDNLAKHPTLGNAWDSNTVKAMFNRWLQRNAKRAREQSKLGSNCSADNPCYVKHSHCNERSVCECDYGYKKEGEKCVPGLGNTCFLRGKACYNVVHSVCNEKRICVCRAGYVMKNDTCTTELSEMTIPAVDSVGQSGDVYSLGFFPSTSVTPVNLVLCKNTCPIENAMCLKGFCQCMPGYVASQDKCVSLLKFSSKCRNDAHCQDPNGQCVNSYCACKPGFILIIDRCLPTAGKRCSLTLPCGVPYSYCGVDHFCHCYDGYVQKKDECVEPEMENESVQRFLIARVSKTKEKLFIKQNKRSNCNYSIPK</sequence>
<dbReference type="Proteomes" id="UP000054776">
    <property type="component" value="Unassembled WGS sequence"/>
</dbReference>
<organism evidence="3 4">
    <name type="scientific">Trichinella spiralis</name>
    <name type="common">Trichina worm</name>
    <dbReference type="NCBI Taxonomy" id="6334"/>
    <lineage>
        <taxon>Eukaryota</taxon>
        <taxon>Metazoa</taxon>
        <taxon>Ecdysozoa</taxon>
        <taxon>Nematoda</taxon>
        <taxon>Enoplea</taxon>
        <taxon>Dorylaimia</taxon>
        <taxon>Trichinellida</taxon>
        <taxon>Trichinellidae</taxon>
        <taxon>Trichinella</taxon>
    </lineage>
</organism>